<dbReference type="SUPFAM" id="SSF52540">
    <property type="entry name" value="P-loop containing nucleoside triphosphate hydrolases"/>
    <property type="match status" value="1"/>
</dbReference>
<dbReference type="EMBL" id="CP049055">
    <property type="protein sequence ID" value="QII10161.1"/>
    <property type="molecule type" value="Genomic_DNA"/>
</dbReference>
<reference evidence="2 3" key="3">
    <citation type="submission" date="2020-02" db="EMBL/GenBank/DDBJ databases">
        <title>Newly sequenced genome of strain CSTR1 showed variability in Candidatus Kuenenia stuttgartiensis genomes.</title>
        <authorList>
            <person name="Ding C."/>
            <person name="Adrian L."/>
        </authorList>
    </citation>
    <scope>NUCLEOTIDE SEQUENCE [LARGE SCALE GENOMIC DNA]</scope>
    <source>
        <strain evidence="2 3">CSTR1</strain>
    </source>
</reference>
<dbReference type="OrthoDB" id="1090410at2"/>
<evidence type="ECO:0000313" key="3">
    <source>
        <dbReference type="Proteomes" id="UP000501926"/>
    </source>
</evidence>
<name>Q1PZF8_KUEST</name>
<proteinExistence type="predicted"/>
<gene>
    <name evidence="2" type="ORF">KsCSTR_07820</name>
    <name evidence="1" type="ORF">kustd1718</name>
</gene>
<evidence type="ECO:0008006" key="4">
    <source>
        <dbReference type="Google" id="ProtNLM"/>
    </source>
</evidence>
<dbReference type="RefSeq" id="WP_099324724.1">
    <property type="nucleotide sequence ID" value="NZ_CP049055.1"/>
</dbReference>
<dbReference type="AlphaFoldDB" id="Q1PZF8"/>
<reference evidence="1" key="1">
    <citation type="journal article" date="2006" name="Nature">
        <title>Deciphering the evolution and metabolism of an anammox bacterium from a community genome.</title>
        <authorList>
            <person name="Strous M."/>
            <person name="Pelletier E."/>
            <person name="Mangenot S."/>
            <person name="Rattei T."/>
            <person name="Lehner A."/>
            <person name="Taylor M.W."/>
            <person name="Horn M."/>
            <person name="Daims H."/>
            <person name="Bartol-Mavel D."/>
            <person name="Wincker P."/>
            <person name="Barbe V."/>
            <person name="Fonknechten N."/>
            <person name="Vallenet D."/>
            <person name="Segurens B."/>
            <person name="Schenowitz-Truong C."/>
            <person name="Medigue C."/>
            <person name="Collingro A."/>
            <person name="Snel B."/>
            <person name="Dutilh B.E."/>
            <person name="OpDenCamp H.J.M."/>
            <person name="vanDerDrift C."/>
            <person name="Cirpus I."/>
            <person name="vanDePas-Schoonen K.T."/>
            <person name="Harhangi H.R."/>
            <person name="vanNiftrik L."/>
            <person name="Schmid M."/>
            <person name="Keltjens J."/>
            <person name="vanDeVossenberg J."/>
            <person name="Kartal B."/>
            <person name="Meier H."/>
            <person name="Frishman D."/>
            <person name="Huynen M.A."/>
            <person name="Mewes H."/>
            <person name="Weissenbach J."/>
            <person name="Jetten M.S.M."/>
            <person name="Wagner M."/>
            <person name="LePaslier D."/>
        </authorList>
    </citation>
    <scope>NUCLEOTIDE SEQUENCE</scope>
</reference>
<evidence type="ECO:0000313" key="2">
    <source>
        <dbReference type="EMBL" id="QII10161.1"/>
    </source>
</evidence>
<evidence type="ECO:0000313" key="1">
    <source>
        <dbReference type="EMBL" id="CAJ72463.1"/>
    </source>
</evidence>
<dbReference type="InterPro" id="IPR027417">
    <property type="entry name" value="P-loop_NTPase"/>
</dbReference>
<dbReference type="Proteomes" id="UP000501926">
    <property type="component" value="Chromosome"/>
</dbReference>
<protein>
    <recommendedName>
        <fullName evidence="4">AAA+ ATPase domain-containing protein</fullName>
    </recommendedName>
</protein>
<dbReference type="Gene3D" id="3.40.50.300">
    <property type="entry name" value="P-loop containing nucleotide triphosphate hydrolases"/>
    <property type="match status" value="1"/>
</dbReference>
<sequence>MEKDVLFGREKECQFITGLMNGRKNIIIYGEEGTGKSAIIHETVSRRKAEKLLYSHSSKTLRESLINPILFHGKETKDVQNKNIAMLRKAFFSMLDREKPAYIIFDHVELVTPRLYYFFLYLMDKKIPLIMISRGIRKKDIDHLRMILFDFIKVEITNLEKPATDKLVDYFVKEFNIKVNHTDDFRKDIYKFSGGNPKIVKELCFMAKDAKYHSCGNCNVRLIDLDHRIGKATGGST</sequence>
<organism evidence="1">
    <name type="scientific">Kuenenia stuttgartiensis</name>
    <dbReference type="NCBI Taxonomy" id="174633"/>
    <lineage>
        <taxon>Bacteria</taxon>
        <taxon>Pseudomonadati</taxon>
        <taxon>Planctomycetota</taxon>
        <taxon>Candidatus Brocadiia</taxon>
        <taxon>Candidatus Brocadiales</taxon>
        <taxon>Candidatus Brocadiaceae</taxon>
        <taxon>Candidatus Kuenenia</taxon>
    </lineage>
</organism>
<accession>Q1PZF8</accession>
<dbReference type="PROSITE" id="PS00675">
    <property type="entry name" value="SIGMA54_INTERACT_1"/>
    <property type="match status" value="1"/>
</dbReference>
<dbReference type="InterPro" id="IPR025662">
    <property type="entry name" value="Sigma_54_int_dom_ATP-bd_1"/>
</dbReference>
<reference evidence="1" key="2">
    <citation type="submission" date="2006-01" db="EMBL/GenBank/DDBJ databases">
        <authorList>
            <person name="Genoscope"/>
        </authorList>
    </citation>
    <scope>NUCLEOTIDE SEQUENCE</scope>
</reference>
<dbReference type="EMBL" id="CT573072">
    <property type="protein sequence ID" value="CAJ72463.1"/>
    <property type="molecule type" value="Genomic_DNA"/>
</dbReference>